<evidence type="ECO:0000256" key="3">
    <source>
        <dbReference type="ARBA" id="ARBA00022692"/>
    </source>
</evidence>
<keyword evidence="4 6" id="KW-1133">Transmembrane helix</keyword>
<dbReference type="InterPro" id="IPR004869">
    <property type="entry name" value="MMPL_dom"/>
</dbReference>
<accession>A0A2S8FFB0</accession>
<dbReference type="Proteomes" id="UP000239388">
    <property type="component" value="Unassembled WGS sequence"/>
</dbReference>
<evidence type="ECO:0000256" key="4">
    <source>
        <dbReference type="ARBA" id="ARBA00022989"/>
    </source>
</evidence>
<keyword evidence="5 6" id="KW-0472">Membrane</keyword>
<organism evidence="8 9">
    <name type="scientific">Blastopirellula marina</name>
    <dbReference type="NCBI Taxonomy" id="124"/>
    <lineage>
        <taxon>Bacteria</taxon>
        <taxon>Pseudomonadati</taxon>
        <taxon>Planctomycetota</taxon>
        <taxon>Planctomycetia</taxon>
        <taxon>Pirellulales</taxon>
        <taxon>Pirellulaceae</taxon>
        <taxon>Blastopirellula</taxon>
    </lineage>
</organism>
<name>A0A2S8FFB0_9BACT</name>
<evidence type="ECO:0000259" key="7">
    <source>
        <dbReference type="Pfam" id="PF03176"/>
    </source>
</evidence>
<feature type="transmembrane region" description="Helical" evidence="6">
    <location>
        <begin position="389"/>
        <end position="411"/>
    </location>
</feature>
<feature type="transmembrane region" description="Helical" evidence="6">
    <location>
        <begin position="701"/>
        <end position="722"/>
    </location>
</feature>
<evidence type="ECO:0000256" key="2">
    <source>
        <dbReference type="ARBA" id="ARBA00022475"/>
    </source>
</evidence>
<evidence type="ECO:0000256" key="6">
    <source>
        <dbReference type="SAM" id="Phobius"/>
    </source>
</evidence>
<evidence type="ECO:0000313" key="8">
    <source>
        <dbReference type="EMBL" id="PQO30832.1"/>
    </source>
</evidence>
<feature type="transmembrane region" description="Helical" evidence="6">
    <location>
        <begin position="335"/>
        <end position="358"/>
    </location>
</feature>
<dbReference type="GO" id="GO:0005886">
    <property type="term" value="C:plasma membrane"/>
    <property type="evidence" value="ECO:0007669"/>
    <property type="project" value="UniProtKB-SubCell"/>
</dbReference>
<comment type="caution">
    <text evidence="8">The sequence shown here is derived from an EMBL/GenBank/DDBJ whole genome shotgun (WGS) entry which is preliminary data.</text>
</comment>
<comment type="subcellular location">
    <subcellularLocation>
        <location evidence="1">Cell membrane</location>
        <topology evidence="1">Multi-pass membrane protein</topology>
    </subcellularLocation>
</comment>
<dbReference type="PANTHER" id="PTHR33406">
    <property type="entry name" value="MEMBRANE PROTEIN MJ1562-RELATED"/>
    <property type="match status" value="1"/>
</dbReference>
<feature type="transmembrane region" description="Helical" evidence="6">
    <location>
        <begin position="660"/>
        <end position="681"/>
    </location>
</feature>
<feature type="transmembrane region" description="Helical" evidence="6">
    <location>
        <begin position="302"/>
        <end position="323"/>
    </location>
</feature>
<protein>
    <recommendedName>
        <fullName evidence="7">Membrane transport protein MMPL domain-containing protein</fullName>
    </recommendedName>
</protein>
<feature type="transmembrane region" description="Helical" evidence="6">
    <location>
        <begin position="20"/>
        <end position="42"/>
    </location>
</feature>
<feature type="domain" description="Membrane transport protein MMPL" evidence="7">
    <location>
        <begin position="153"/>
        <end position="357"/>
    </location>
</feature>
<dbReference type="PANTHER" id="PTHR33406:SF12">
    <property type="entry name" value="BLR2997 PROTEIN"/>
    <property type="match status" value="1"/>
</dbReference>
<evidence type="ECO:0000313" key="9">
    <source>
        <dbReference type="Proteomes" id="UP000239388"/>
    </source>
</evidence>
<dbReference type="InterPro" id="IPR050545">
    <property type="entry name" value="Mycobact_MmpL"/>
</dbReference>
<gene>
    <name evidence="8" type="ORF">C5Y98_20790</name>
</gene>
<dbReference type="EMBL" id="PUIB01000020">
    <property type="protein sequence ID" value="PQO30832.1"/>
    <property type="molecule type" value="Genomic_DNA"/>
</dbReference>
<feature type="transmembrane region" description="Helical" evidence="6">
    <location>
        <begin position="263"/>
        <end position="282"/>
    </location>
</feature>
<feature type="transmembrane region" description="Helical" evidence="6">
    <location>
        <begin position="729"/>
        <end position="754"/>
    </location>
</feature>
<keyword evidence="2" id="KW-1003">Cell membrane</keyword>
<feature type="transmembrane region" description="Helical" evidence="6">
    <location>
        <begin position="630"/>
        <end position="653"/>
    </location>
</feature>
<dbReference type="AlphaFoldDB" id="A0A2S8FFB0"/>
<evidence type="ECO:0000256" key="1">
    <source>
        <dbReference type="ARBA" id="ARBA00004651"/>
    </source>
</evidence>
<evidence type="ECO:0000256" key="5">
    <source>
        <dbReference type="ARBA" id="ARBA00023136"/>
    </source>
</evidence>
<feature type="transmembrane region" description="Helical" evidence="6">
    <location>
        <begin position="231"/>
        <end position="251"/>
    </location>
</feature>
<keyword evidence="3 6" id="KW-0812">Transmembrane</keyword>
<feature type="transmembrane region" description="Helical" evidence="6">
    <location>
        <begin position="209"/>
        <end position="225"/>
    </location>
</feature>
<reference evidence="8 9" key="1">
    <citation type="submission" date="2018-02" db="EMBL/GenBank/DDBJ databases">
        <title>Comparative genomes isolates from brazilian mangrove.</title>
        <authorList>
            <person name="Araujo J.E."/>
            <person name="Taketani R.G."/>
            <person name="Silva M.C.P."/>
            <person name="Loureco M.V."/>
            <person name="Andreote F.D."/>
        </authorList>
    </citation>
    <scope>NUCLEOTIDE SEQUENCE [LARGE SCALE GENOMIC DNA]</scope>
    <source>
        <strain evidence="8 9">NAP PRIS-MGV</strain>
    </source>
</reference>
<feature type="transmembrane region" description="Helical" evidence="6">
    <location>
        <begin position="606"/>
        <end position="624"/>
    </location>
</feature>
<feature type="domain" description="Membrane transport protein MMPL" evidence="7">
    <location>
        <begin position="555"/>
        <end position="755"/>
    </location>
</feature>
<dbReference type="SUPFAM" id="SSF82866">
    <property type="entry name" value="Multidrug efflux transporter AcrB transmembrane domain"/>
    <property type="match status" value="2"/>
</dbReference>
<dbReference type="Pfam" id="PF03176">
    <property type="entry name" value="MMPL"/>
    <property type="match status" value="2"/>
</dbReference>
<sequence length="773" mass="83652">MARRSNSTPETPVLARLIELLVRFRVIALILGVCLFGVSLVIGQSLNFDRSIDNMFAPGDPLLAPYLRLKEVFGGNEVVLAVYPDPDLFAESGEGMDRLIAIREQITALDGIRDVLSIDRPIGREIVNPDNNRALKLRDTFAGLTHNEAGTIAALVCILVPDNESKETRTEIIDQIRSIVSEQPGGMITGEPVMVVDGFRYVEEDGARLGWATSLLLGLVILIAFRSVRWVIAAIAVVQLTLWLTQAGLAVAGFQLSMVSSMLTAIVTVIGVATVTHILIRFREFRAAGLDAEPALIETGKLLAAPIFWACATDAVGFSALMITKVGPVHDFGVMMAVGAMMVIISVCLLVPGIILIGNFGGDAGRIWGEGRLDGGLDLTVKWVERHPVFIVVFSIIMLTAAIVGSTRLEVESDFTKNFREGAPIVVAYDYVEENLGGAGVWDIMLPAPENLDWPYISKVHQLELKLREEAPELTQTLSLADAIMAGSPLDLEAIRFNVLRNRAISMGMSTFQSEMPGILAALHAEDPEHPGQYWFRIMLLSHERRDAKEKKALIEKVQAIAADFDYGEPTAEEKAEGAVAEQTPQVTGFFVLLTYLIDSLIADQWRAFLIAIGGISLMMLLAVRDLRYALLALVPNVLPVLVVTGCIGLFGVKINMGAAMIAAVSLGLSVDSSLHYIIGFQRALAKGLTVTGAIAEVQQSVGRALVFATIALILGFSVLCFSNFIPTVYFGVLVSLTMLGGLFGNLILLPLLLRWTTWDKPAPPEPSVAAEG</sequence>
<proteinExistence type="predicted"/>
<dbReference type="Gene3D" id="1.20.1640.10">
    <property type="entry name" value="Multidrug efflux transporter AcrB transmembrane domain"/>
    <property type="match status" value="2"/>
</dbReference>